<dbReference type="InterPro" id="IPR041447">
    <property type="entry name" value="Mannosidase_ig"/>
</dbReference>
<reference evidence="12" key="1">
    <citation type="submission" date="2023-03" db="EMBL/GenBank/DDBJ databases">
        <title>Massive genome expansion in bonnet fungi (Mycena s.s.) driven by repeated elements and novel gene families across ecological guilds.</title>
        <authorList>
            <consortium name="Lawrence Berkeley National Laboratory"/>
            <person name="Harder C.B."/>
            <person name="Miyauchi S."/>
            <person name="Viragh M."/>
            <person name="Kuo A."/>
            <person name="Thoen E."/>
            <person name="Andreopoulos B."/>
            <person name="Lu D."/>
            <person name="Skrede I."/>
            <person name="Drula E."/>
            <person name="Henrissat B."/>
            <person name="Morin E."/>
            <person name="Kohler A."/>
            <person name="Barry K."/>
            <person name="LaButti K."/>
            <person name="Morin E."/>
            <person name="Salamov A."/>
            <person name="Lipzen A."/>
            <person name="Mereny Z."/>
            <person name="Hegedus B."/>
            <person name="Baldrian P."/>
            <person name="Stursova M."/>
            <person name="Weitz H."/>
            <person name="Taylor A."/>
            <person name="Grigoriev I.V."/>
            <person name="Nagy L.G."/>
            <person name="Martin F."/>
            <person name="Kauserud H."/>
        </authorList>
    </citation>
    <scope>NUCLEOTIDE SEQUENCE</scope>
    <source>
        <strain evidence="12">9284</strain>
    </source>
</reference>
<proteinExistence type="inferred from homology"/>
<evidence type="ECO:0000313" key="12">
    <source>
        <dbReference type="EMBL" id="KAJ7625497.1"/>
    </source>
</evidence>
<name>A0AAD7FKM1_9AGAR</name>
<keyword evidence="5" id="KW-0326">Glycosidase</keyword>
<dbReference type="SUPFAM" id="SSF49785">
    <property type="entry name" value="Galactose-binding domain-like"/>
    <property type="match status" value="1"/>
</dbReference>
<evidence type="ECO:0000256" key="8">
    <source>
        <dbReference type="ARBA" id="ARBA00041614"/>
    </source>
</evidence>
<feature type="domain" description="Beta-mannosidase-like galactose-binding" evidence="11">
    <location>
        <begin position="24"/>
        <end position="192"/>
    </location>
</feature>
<evidence type="ECO:0000256" key="5">
    <source>
        <dbReference type="ARBA" id="ARBA00023295"/>
    </source>
</evidence>
<keyword evidence="4 12" id="KW-0378">Hydrolase</keyword>
<dbReference type="AlphaFoldDB" id="A0AAD7FKM1"/>
<evidence type="ECO:0000256" key="7">
    <source>
        <dbReference type="ARBA" id="ARBA00041069"/>
    </source>
</evidence>
<dbReference type="EMBL" id="JARKIF010000012">
    <property type="protein sequence ID" value="KAJ7625497.1"/>
    <property type="molecule type" value="Genomic_DNA"/>
</dbReference>
<comment type="pathway">
    <text evidence="2">Glycan metabolism; N-glycan degradation.</text>
</comment>
<protein>
    <recommendedName>
        <fullName evidence="7">Beta-mannosidase B</fullName>
        <ecNumber evidence="3">3.2.1.25</ecNumber>
    </recommendedName>
    <alternativeName>
        <fullName evidence="8">Mannanase B</fullName>
    </alternativeName>
</protein>
<dbReference type="SUPFAM" id="SSF49303">
    <property type="entry name" value="beta-Galactosidase/glucuronidase domain"/>
    <property type="match status" value="2"/>
</dbReference>
<evidence type="ECO:0000256" key="1">
    <source>
        <dbReference type="ARBA" id="ARBA00000829"/>
    </source>
</evidence>
<dbReference type="InterPro" id="IPR054593">
    <property type="entry name" value="Beta-mannosidase-like_N2"/>
</dbReference>
<comment type="caution">
    <text evidence="12">The sequence shown here is derived from an EMBL/GenBank/DDBJ whole genome shotgun (WGS) entry which is preliminary data.</text>
</comment>
<dbReference type="SUPFAM" id="SSF51445">
    <property type="entry name" value="(Trans)glycosidases"/>
    <property type="match status" value="1"/>
</dbReference>
<dbReference type="GO" id="GO:0005975">
    <property type="term" value="P:carbohydrate metabolic process"/>
    <property type="evidence" value="ECO:0007669"/>
    <property type="project" value="InterPro"/>
</dbReference>
<evidence type="ECO:0000313" key="13">
    <source>
        <dbReference type="Proteomes" id="UP001221142"/>
    </source>
</evidence>
<feature type="domain" description="Glycoside hydrolase family 2 immunoglobulin-like beta-sandwich" evidence="9">
    <location>
        <begin position="202"/>
        <end position="310"/>
    </location>
</feature>
<feature type="domain" description="Mannosidase Ig/CBM-like" evidence="10">
    <location>
        <begin position="706"/>
        <end position="806"/>
    </location>
</feature>
<dbReference type="Pfam" id="PF17786">
    <property type="entry name" value="Mannosidase_ig"/>
    <property type="match status" value="1"/>
</dbReference>
<dbReference type="Pfam" id="PF00703">
    <property type="entry name" value="Glyco_hydro_2"/>
    <property type="match status" value="1"/>
</dbReference>
<evidence type="ECO:0000256" key="2">
    <source>
        <dbReference type="ARBA" id="ARBA00004740"/>
    </source>
</evidence>
<dbReference type="PANTHER" id="PTHR43730:SF1">
    <property type="entry name" value="BETA-MANNOSIDASE"/>
    <property type="match status" value="1"/>
</dbReference>
<accession>A0AAD7FKM1</accession>
<evidence type="ECO:0000256" key="3">
    <source>
        <dbReference type="ARBA" id="ARBA00012754"/>
    </source>
</evidence>
<dbReference type="GO" id="GO:0006516">
    <property type="term" value="P:glycoprotein catabolic process"/>
    <property type="evidence" value="ECO:0007669"/>
    <property type="project" value="TreeGrafter"/>
</dbReference>
<dbReference type="FunFam" id="3.20.20.80:FF:000050">
    <property type="entry name" value="Beta-mannosidase B"/>
    <property type="match status" value="1"/>
</dbReference>
<dbReference type="Gene3D" id="2.60.120.260">
    <property type="entry name" value="Galactose-binding domain-like"/>
    <property type="match status" value="1"/>
</dbReference>
<dbReference type="InterPro" id="IPR006102">
    <property type="entry name" value="Ig-like_GH2"/>
</dbReference>
<dbReference type="InterPro" id="IPR013783">
    <property type="entry name" value="Ig-like_fold"/>
</dbReference>
<sequence length="889" mass="99558">MSRVRNFQLSQNWSWAQRDTQINSVLDQVDGWNAAQAYPSEIHVELLKTGAIPDPYLGFNEHKVQWIGKVEWLYRCTFPFSADVEETHALLEFLGLDTLCDAYLNGVKILASDNMFQTHVVPLELSALKSENVLLLHFKSAHLLAKELEAEMGVVRAGSTNLGDASRVYVRKAQYDWRWDWGPELMTCGPYRPISLKTFNVRLEEVYPQALLSDTDVPTLKVDITLAGRLDSASSLRITLSSADQVLKSQDVPIATNLSLLGAVSWNLEGAVEPWWPVGYGPQNLYTVSVLLLDATGQTVDSSTTRVGFRRVKLVQEPLAEADQYGTGTTFFFEVNGVPMFMGGSNWVPADNFLTTISPERYRAWLTLLRDGNQNMVRLWGGGVYEPDVFYDTCDELGILVWQDFQFACGVYPAHDSFVASVRKEAEDNVKRLRHHPALALFCGNNEDYQMVLQWGDVKDFPAVKIYEEVLPDVVGTLTGEQPVPYHRGSPYGGKGWDTADPTVGDVHQWNIWGGKEYPYHDYVKLGGRFVSEFGIPAHPDFRTIEYWMDGAPKPKEGEEGDSQWHAQSALMAQHCRAGSFERRFAILMNEGFRVTEDLETYVYNTQLLQSEAVGYAYQVWRRKWGGRGKEYTSGVLAWQLNDCWPVTSWAIADYFLRPKPAYYTIARQLATFSVGVMRTVIKDRNNDRPPQYYEFGNFQSRGAMLEIWGTNASLTARAARLEINCVDLKTTWTHTETSDVTLLPNQATELLAIPCPGPPRDVAAPLPTGDKEFTTTYSVVVGVRLLDKETGVVLARYADWPQPFRFHAPAVLRAAGLAVEVNGETVTVTVERPVKALVLSAVGEGEEVKWSDNALDVMPGDPQVVKAKGLGGRKVAIAFLGREKAKVL</sequence>
<evidence type="ECO:0000259" key="9">
    <source>
        <dbReference type="Pfam" id="PF00703"/>
    </source>
</evidence>
<comment type="catalytic activity">
    <reaction evidence="1">
        <text>Hydrolysis of terminal, non-reducing beta-D-mannose residues in beta-D-mannosides.</text>
        <dbReference type="EC" id="3.2.1.25"/>
    </reaction>
</comment>
<dbReference type="InterPro" id="IPR036156">
    <property type="entry name" value="Beta-gal/glucu_dom_sf"/>
</dbReference>
<dbReference type="Proteomes" id="UP001221142">
    <property type="component" value="Unassembled WGS sequence"/>
</dbReference>
<dbReference type="GO" id="GO:0004567">
    <property type="term" value="F:beta-mannosidase activity"/>
    <property type="evidence" value="ECO:0007669"/>
    <property type="project" value="UniProtKB-EC"/>
</dbReference>
<dbReference type="PANTHER" id="PTHR43730">
    <property type="entry name" value="BETA-MANNOSIDASE"/>
    <property type="match status" value="1"/>
</dbReference>
<dbReference type="InterPro" id="IPR008979">
    <property type="entry name" value="Galactose-bd-like_sf"/>
</dbReference>
<evidence type="ECO:0000259" key="11">
    <source>
        <dbReference type="Pfam" id="PF22666"/>
    </source>
</evidence>
<organism evidence="12 13">
    <name type="scientific">Roridomyces roridus</name>
    <dbReference type="NCBI Taxonomy" id="1738132"/>
    <lineage>
        <taxon>Eukaryota</taxon>
        <taxon>Fungi</taxon>
        <taxon>Dikarya</taxon>
        <taxon>Basidiomycota</taxon>
        <taxon>Agaricomycotina</taxon>
        <taxon>Agaricomycetes</taxon>
        <taxon>Agaricomycetidae</taxon>
        <taxon>Agaricales</taxon>
        <taxon>Marasmiineae</taxon>
        <taxon>Mycenaceae</taxon>
        <taxon>Roridomyces</taxon>
    </lineage>
</organism>
<comment type="similarity">
    <text evidence="6">Belongs to the glycosyl hydrolase 2 family. Beta-mannosidase B subfamily.</text>
</comment>
<dbReference type="Gene3D" id="2.60.40.10">
    <property type="entry name" value="Immunoglobulins"/>
    <property type="match status" value="1"/>
</dbReference>
<evidence type="ECO:0000256" key="6">
    <source>
        <dbReference type="ARBA" id="ARBA00038429"/>
    </source>
</evidence>
<dbReference type="EC" id="3.2.1.25" evidence="3"/>
<dbReference type="Pfam" id="PF22666">
    <property type="entry name" value="Glyco_hydro_2_N2"/>
    <property type="match status" value="1"/>
</dbReference>
<dbReference type="InterPro" id="IPR017853">
    <property type="entry name" value="GH"/>
</dbReference>
<keyword evidence="13" id="KW-1185">Reference proteome</keyword>
<gene>
    <name evidence="12" type="ORF">FB45DRAFT_921586</name>
</gene>
<evidence type="ECO:0000256" key="4">
    <source>
        <dbReference type="ARBA" id="ARBA00022801"/>
    </source>
</evidence>
<dbReference type="InterPro" id="IPR050887">
    <property type="entry name" value="Beta-mannosidase_GH2"/>
</dbReference>
<evidence type="ECO:0000259" key="10">
    <source>
        <dbReference type="Pfam" id="PF17786"/>
    </source>
</evidence>
<dbReference type="Gene3D" id="3.20.20.80">
    <property type="entry name" value="Glycosidases"/>
    <property type="match status" value="1"/>
</dbReference>